<dbReference type="InterPro" id="IPR036631">
    <property type="entry name" value="MGMT_N_sf"/>
</dbReference>
<dbReference type="Pfam" id="PF01035">
    <property type="entry name" value="DNA_binding_1"/>
    <property type="match status" value="1"/>
</dbReference>
<gene>
    <name evidence="4" type="ORF">ACFOKA_12170</name>
</gene>
<evidence type="ECO:0000313" key="5">
    <source>
        <dbReference type="Proteomes" id="UP001595444"/>
    </source>
</evidence>
<evidence type="ECO:0000313" key="4">
    <source>
        <dbReference type="EMBL" id="MFC3052661.1"/>
    </source>
</evidence>
<dbReference type="InterPro" id="IPR036217">
    <property type="entry name" value="MethylDNA_cys_MeTrfase_DNAb"/>
</dbReference>
<dbReference type="SUPFAM" id="SSF46767">
    <property type="entry name" value="Methylated DNA-protein cysteine methyltransferase, C-terminal domain"/>
    <property type="match status" value="1"/>
</dbReference>
<dbReference type="PANTHER" id="PTHR10815:SF5">
    <property type="entry name" value="METHYLATED-DNA--PROTEIN-CYSTEINE METHYLTRANSFERASE"/>
    <property type="match status" value="1"/>
</dbReference>
<protein>
    <submittedName>
        <fullName evidence="4">Methylated-DNA--[protein]-cysteine S-methyltransferase</fullName>
        <ecNumber evidence="4">2.1.1.63</ecNumber>
    </submittedName>
</protein>
<dbReference type="InterPro" id="IPR036388">
    <property type="entry name" value="WH-like_DNA-bd_sf"/>
</dbReference>
<dbReference type="InterPro" id="IPR008332">
    <property type="entry name" value="MethylG_MeTrfase_N"/>
</dbReference>
<dbReference type="Pfam" id="PF02870">
    <property type="entry name" value="Methyltransf_1N"/>
    <property type="match status" value="1"/>
</dbReference>
<proteinExistence type="predicted"/>
<dbReference type="GO" id="GO:0032259">
    <property type="term" value="P:methylation"/>
    <property type="evidence" value="ECO:0007669"/>
    <property type="project" value="UniProtKB-KW"/>
</dbReference>
<dbReference type="Gene3D" id="1.10.10.10">
    <property type="entry name" value="Winged helix-like DNA-binding domain superfamily/Winged helix DNA-binding domain"/>
    <property type="match status" value="1"/>
</dbReference>
<feature type="domain" description="Methylated-DNA-[protein]-cysteine S-methyltransferase DNA binding" evidence="2">
    <location>
        <begin position="87"/>
        <end position="163"/>
    </location>
</feature>
<organism evidence="4 5">
    <name type="scientific">Kordiimonas pumila</name>
    <dbReference type="NCBI Taxonomy" id="2161677"/>
    <lineage>
        <taxon>Bacteria</taxon>
        <taxon>Pseudomonadati</taxon>
        <taxon>Pseudomonadota</taxon>
        <taxon>Alphaproteobacteria</taxon>
        <taxon>Kordiimonadales</taxon>
        <taxon>Kordiimonadaceae</taxon>
        <taxon>Kordiimonas</taxon>
    </lineage>
</organism>
<reference evidence="5" key="1">
    <citation type="journal article" date="2019" name="Int. J. Syst. Evol. Microbiol.">
        <title>The Global Catalogue of Microorganisms (GCM) 10K type strain sequencing project: providing services to taxonomists for standard genome sequencing and annotation.</title>
        <authorList>
            <consortium name="The Broad Institute Genomics Platform"/>
            <consortium name="The Broad Institute Genome Sequencing Center for Infectious Disease"/>
            <person name="Wu L."/>
            <person name="Ma J."/>
        </authorList>
    </citation>
    <scope>NUCLEOTIDE SEQUENCE [LARGE SCALE GENOMIC DNA]</scope>
    <source>
        <strain evidence="5">KCTC 62164</strain>
    </source>
</reference>
<keyword evidence="4" id="KW-0808">Transferase</keyword>
<keyword evidence="4" id="KW-0489">Methyltransferase</keyword>
<sequence>MHNTYIYTEYHSPVGALTLLTKESIILICEFSDKPERITKQIDRFYTAVQITHGALPEPILTAFQQYFSGNLGALNTLVSEPEGTVFEKTVWKTLREIPVGTTTSYGMLAKKLQSGARAIGRANGRNPVCLIHPCHRVIGADGSLTGYAGGIERKEWLLAHENAL</sequence>
<dbReference type="GO" id="GO:0003908">
    <property type="term" value="F:methylated-DNA-[protein]-cysteine S-methyltransferase activity"/>
    <property type="evidence" value="ECO:0007669"/>
    <property type="project" value="UniProtKB-EC"/>
</dbReference>
<dbReference type="NCBIfam" id="TIGR00589">
    <property type="entry name" value="ogt"/>
    <property type="match status" value="1"/>
</dbReference>
<comment type="caution">
    <text evidence="4">The sequence shown here is derived from an EMBL/GenBank/DDBJ whole genome shotgun (WGS) entry which is preliminary data.</text>
</comment>
<dbReference type="PANTHER" id="PTHR10815">
    <property type="entry name" value="METHYLATED-DNA--PROTEIN-CYSTEINE METHYLTRANSFERASE"/>
    <property type="match status" value="1"/>
</dbReference>
<dbReference type="EMBL" id="JBHRSL010000010">
    <property type="protein sequence ID" value="MFC3052661.1"/>
    <property type="molecule type" value="Genomic_DNA"/>
</dbReference>
<accession>A0ABV7D720</accession>
<keyword evidence="5" id="KW-1185">Reference proteome</keyword>
<evidence type="ECO:0000259" key="2">
    <source>
        <dbReference type="Pfam" id="PF01035"/>
    </source>
</evidence>
<dbReference type="InterPro" id="IPR014048">
    <property type="entry name" value="MethylDNA_cys_MeTrfase_DNA-bd"/>
</dbReference>
<dbReference type="Proteomes" id="UP001595444">
    <property type="component" value="Unassembled WGS sequence"/>
</dbReference>
<name>A0ABV7D720_9PROT</name>
<dbReference type="CDD" id="cd06445">
    <property type="entry name" value="ATase"/>
    <property type="match status" value="1"/>
</dbReference>
<dbReference type="SUPFAM" id="SSF53155">
    <property type="entry name" value="Methylated DNA-protein cysteine methyltransferase domain"/>
    <property type="match status" value="1"/>
</dbReference>
<evidence type="ECO:0000259" key="3">
    <source>
        <dbReference type="Pfam" id="PF02870"/>
    </source>
</evidence>
<keyword evidence="1" id="KW-0227">DNA damage</keyword>
<evidence type="ECO:0000256" key="1">
    <source>
        <dbReference type="ARBA" id="ARBA00022763"/>
    </source>
</evidence>
<dbReference type="RefSeq" id="WP_194213686.1">
    <property type="nucleotide sequence ID" value="NZ_CP061205.1"/>
</dbReference>
<feature type="domain" description="Methylguanine DNA methyltransferase ribonuclease-like" evidence="3">
    <location>
        <begin position="6"/>
        <end position="76"/>
    </location>
</feature>
<dbReference type="EC" id="2.1.1.63" evidence="4"/>